<evidence type="ECO:0000313" key="3">
    <source>
        <dbReference type="Proteomes" id="UP000019805"/>
    </source>
</evidence>
<evidence type="ECO:0000313" key="2">
    <source>
        <dbReference type="EMBL" id="CDM24397.1"/>
    </source>
</evidence>
<dbReference type="AlphaFoldDB" id="W8X3T8"/>
<dbReference type="HOGENOM" id="CLU_3267485_0_0_4"/>
<dbReference type="Proteomes" id="UP000019805">
    <property type="component" value="Chromosome"/>
</dbReference>
<dbReference type="EMBL" id="HG916765">
    <property type="protein sequence ID" value="CDM24397.1"/>
    <property type="molecule type" value="Genomic_DNA"/>
</dbReference>
<protein>
    <submittedName>
        <fullName evidence="2">Uncharacterized protein</fullName>
    </submittedName>
</protein>
<reference evidence="2 3" key="1">
    <citation type="journal article" date="2014" name="BMC Microbiol.">
        <title>The oxygen-independent metabolism of cyclic monoterpenes in Castellaniella defragrans 65Phen.</title>
        <authorList>
            <person name="Petasch J."/>
            <person name="Disch E.M."/>
            <person name="Markert S."/>
            <person name="Becher D."/>
            <person name="Schweder T."/>
            <person name="Huttel B."/>
            <person name="Reinhardt R."/>
            <person name="Harder J."/>
        </authorList>
    </citation>
    <scope>NUCLEOTIDE SEQUENCE [LARGE SCALE GENOMIC DNA]</scope>
    <source>
        <strain evidence="2">65Phen</strain>
    </source>
</reference>
<keyword evidence="1" id="KW-0472">Membrane</keyword>
<gene>
    <name evidence="2" type="ORF">BN940_09686</name>
</gene>
<name>W8X3T8_CASD6</name>
<proteinExistence type="predicted"/>
<keyword evidence="1" id="KW-1133">Transmembrane helix</keyword>
<organism evidence="2 3">
    <name type="scientific">Castellaniella defragrans (strain DSM 12143 / CCUG 39792 / 65Phen)</name>
    <name type="common">Alcaligenes defragrans</name>
    <dbReference type="NCBI Taxonomy" id="1437824"/>
    <lineage>
        <taxon>Bacteria</taxon>
        <taxon>Pseudomonadati</taxon>
        <taxon>Pseudomonadota</taxon>
        <taxon>Betaproteobacteria</taxon>
        <taxon>Burkholderiales</taxon>
        <taxon>Alcaligenaceae</taxon>
        <taxon>Castellaniella</taxon>
    </lineage>
</organism>
<dbReference type="KEGG" id="cdn:BN940_09686"/>
<evidence type="ECO:0000256" key="1">
    <source>
        <dbReference type="SAM" id="Phobius"/>
    </source>
</evidence>
<feature type="transmembrane region" description="Helical" evidence="1">
    <location>
        <begin position="15"/>
        <end position="39"/>
    </location>
</feature>
<keyword evidence="3" id="KW-1185">Reference proteome</keyword>
<sequence>MALPPFLAVRFLRYFLPYSCPIPALFLPHFPPCFLLYFLPW</sequence>
<keyword evidence="1" id="KW-0812">Transmembrane</keyword>
<accession>W8X3T8</accession>